<proteinExistence type="predicted"/>
<dbReference type="Proteomes" id="UP000028999">
    <property type="component" value="Unassembled WGS sequence"/>
</dbReference>
<dbReference type="STRING" id="3708.A0A078H2R0"/>
<dbReference type="OMA" id="PLVHEVC"/>
<protein>
    <submittedName>
        <fullName evidence="1">BnaC04g45000D protein</fullName>
    </submittedName>
</protein>
<name>A0A078H2R0_BRANA</name>
<dbReference type="Gramene" id="CDY32066">
    <property type="protein sequence ID" value="CDY32066"/>
    <property type="gene ID" value="GSBRNA2T00051411001"/>
</dbReference>
<evidence type="ECO:0000313" key="1">
    <source>
        <dbReference type="EMBL" id="CDY32066.1"/>
    </source>
</evidence>
<sequence length="121" mass="13578">MEAQWGEPLVHEVCSPPRDQSQTGVAWKEEPNTFHSMHAPDHRCQSGGVCTPDHLISTTSVSNILNILEMSTILSDNHLKGWATFFVVSHMEEIVNSSGYKSFVQQNPDLGLYITKILWVL</sequence>
<dbReference type="PANTHER" id="PTHR47274">
    <property type="entry name" value="BTB/POZ DOMAIN CONTAINING PROTEIN, EXPRESSED-RELATED"/>
    <property type="match status" value="1"/>
</dbReference>
<dbReference type="EMBL" id="LK032287">
    <property type="protein sequence ID" value="CDY32066.1"/>
    <property type="molecule type" value="Genomic_DNA"/>
</dbReference>
<gene>
    <name evidence="1" type="primary">BnaC04g45000D</name>
    <name evidence="1" type="ORF">GSBRNA2T00051411001</name>
</gene>
<organism evidence="1 2">
    <name type="scientific">Brassica napus</name>
    <name type="common">Rape</name>
    <dbReference type="NCBI Taxonomy" id="3708"/>
    <lineage>
        <taxon>Eukaryota</taxon>
        <taxon>Viridiplantae</taxon>
        <taxon>Streptophyta</taxon>
        <taxon>Embryophyta</taxon>
        <taxon>Tracheophyta</taxon>
        <taxon>Spermatophyta</taxon>
        <taxon>Magnoliopsida</taxon>
        <taxon>eudicotyledons</taxon>
        <taxon>Gunneridae</taxon>
        <taxon>Pentapetalae</taxon>
        <taxon>rosids</taxon>
        <taxon>malvids</taxon>
        <taxon>Brassicales</taxon>
        <taxon>Brassicaceae</taxon>
        <taxon>Brassiceae</taxon>
        <taxon>Brassica</taxon>
    </lineage>
</organism>
<evidence type="ECO:0000313" key="2">
    <source>
        <dbReference type="Proteomes" id="UP000028999"/>
    </source>
</evidence>
<dbReference type="PaxDb" id="3708-A0A078H2R0"/>
<accession>A0A078H2R0</accession>
<dbReference type="Gene3D" id="1.25.40.420">
    <property type="match status" value="1"/>
</dbReference>
<dbReference type="AlphaFoldDB" id="A0A078H2R0"/>
<dbReference type="PANTHER" id="PTHR47274:SF11">
    <property type="entry name" value="(RAPE) HYPOTHETICAL PROTEIN"/>
    <property type="match status" value="1"/>
</dbReference>
<keyword evidence="2" id="KW-1185">Reference proteome</keyword>
<reference evidence="1 2" key="1">
    <citation type="journal article" date="2014" name="Science">
        <title>Plant genetics. Early allopolyploid evolution in the post-Neolithic Brassica napus oilseed genome.</title>
        <authorList>
            <person name="Chalhoub B."/>
            <person name="Denoeud F."/>
            <person name="Liu S."/>
            <person name="Parkin I.A."/>
            <person name="Tang H."/>
            <person name="Wang X."/>
            <person name="Chiquet J."/>
            <person name="Belcram H."/>
            <person name="Tong C."/>
            <person name="Samans B."/>
            <person name="Correa M."/>
            <person name="Da Silva C."/>
            <person name="Just J."/>
            <person name="Falentin C."/>
            <person name="Koh C.S."/>
            <person name="Le Clainche I."/>
            <person name="Bernard M."/>
            <person name="Bento P."/>
            <person name="Noel B."/>
            <person name="Labadie K."/>
            <person name="Alberti A."/>
            <person name="Charles M."/>
            <person name="Arnaud D."/>
            <person name="Guo H."/>
            <person name="Daviaud C."/>
            <person name="Alamery S."/>
            <person name="Jabbari K."/>
            <person name="Zhao M."/>
            <person name="Edger P.P."/>
            <person name="Chelaifa H."/>
            <person name="Tack D."/>
            <person name="Lassalle G."/>
            <person name="Mestiri I."/>
            <person name="Schnel N."/>
            <person name="Le Paslier M.C."/>
            <person name="Fan G."/>
            <person name="Renault V."/>
            <person name="Bayer P.E."/>
            <person name="Golicz A.A."/>
            <person name="Manoli S."/>
            <person name="Lee T.H."/>
            <person name="Thi V.H."/>
            <person name="Chalabi S."/>
            <person name="Hu Q."/>
            <person name="Fan C."/>
            <person name="Tollenaere R."/>
            <person name="Lu Y."/>
            <person name="Battail C."/>
            <person name="Shen J."/>
            <person name="Sidebottom C.H."/>
            <person name="Wang X."/>
            <person name="Canaguier A."/>
            <person name="Chauveau A."/>
            <person name="Berard A."/>
            <person name="Deniot G."/>
            <person name="Guan M."/>
            <person name="Liu Z."/>
            <person name="Sun F."/>
            <person name="Lim Y.P."/>
            <person name="Lyons E."/>
            <person name="Town C.D."/>
            <person name="Bancroft I."/>
            <person name="Wang X."/>
            <person name="Meng J."/>
            <person name="Ma J."/>
            <person name="Pires J.C."/>
            <person name="King G.J."/>
            <person name="Brunel D."/>
            <person name="Delourme R."/>
            <person name="Renard M."/>
            <person name="Aury J.M."/>
            <person name="Adams K.L."/>
            <person name="Batley J."/>
            <person name="Snowdon R.J."/>
            <person name="Tost J."/>
            <person name="Edwards D."/>
            <person name="Zhou Y."/>
            <person name="Hua W."/>
            <person name="Sharpe A.G."/>
            <person name="Paterson A.H."/>
            <person name="Guan C."/>
            <person name="Wincker P."/>
        </authorList>
    </citation>
    <scope>NUCLEOTIDE SEQUENCE [LARGE SCALE GENOMIC DNA]</scope>
    <source>
        <strain evidence="2">cv. Darmor-bzh</strain>
    </source>
</reference>
<dbReference type="InterPro" id="IPR044784">
    <property type="entry name" value="At1g01640-like"/>
</dbReference>